<dbReference type="AlphaFoldDB" id="A0A246E0B8"/>
<dbReference type="EMBL" id="MXPU01000002">
    <property type="protein sequence ID" value="OWO96443.1"/>
    <property type="molecule type" value="Genomic_DNA"/>
</dbReference>
<accession>A0A246E0B8</accession>
<sequence length="61" mass="7051">MVNNSCDLYVPVSFQLDYHFCPLPKSAAMPVRRWHRLAVRLTLRHKDSGKSLTFQKSAVPH</sequence>
<reference evidence="1 2" key="1">
    <citation type="submission" date="2017-03" db="EMBL/GenBank/DDBJ databases">
        <title>Genome of strain Rhizobium sp. CNPSo 668.</title>
        <authorList>
            <person name="Ribeiro R."/>
        </authorList>
    </citation>
    <scope>NUCLEOTIDE SEQUENCE [LARGE SCALE GENOMIC DNA]</scope>
    <source>
        <strain evidence="1 2">CNPSo 668</strain>
    </source>
</reference>
<organism evidence="1 2">
    <name type="scientific">Rhizobium esperanzae</name>
    <dbReference type="NCBI Taxonomy" id="1967781"/>
    <lineage>
        <taxon>Bacteria</taxon>
        <taxon>Pseudomonadati</taxon>
        <taxon>Pseudomonadota</taxon>
        <taxon>Alphaproteobacteria</taxon>
        <taxon>Hyphomicrobiales</taxon>
        <taxon>Rhizobiaceae</taxon>
        <taxon>Rhizobium/Agrobacterium group</taxon>
        <taxon>Rhizobium</taxon>
    </lineage>
</organism>
<evidence type="ECO:0000313" key="2">
    <source>
        <dbReference type="Proteomes" id="UP000197269"/>
    </source>
</evidence>
<comment type="caution">
    <text evidence="1">The sequence shown here is derived from an EMBL/GenBank/DDBJ whole genome shotgun (WGS) entry which is preliminary data.</text>
</comment>
<evidence type="ECO:0000313" key="1">
    <source>
        <dbReference type="EMBL" id="OWO96443.1"/>
    </source>
</evidence>
<gene>
    <name evidence="1" type="ORF">B5E41_03015</name>
</gene>
<protein>
    <submittedName>
        <fullName evidence="1">Uncharacterized protein</fullName>
    </submittedName>
</protein>
<name>A0A246E0B8_9HYPH</name>
<dbReference type="Proteomes" id="UP000197269">
    <property type="component" value="Unassembled WGS sequence"/>
</dbReference>
<proteinExistence type="predicted"/>